<dbReference type="Proteomes" id="UP000215902">
    <property type="component" value="Unassembled WGS sequence"/>
</dbReference>
<dbReference type="AlphaFoldDB" id="A0A267G1T2"/>
<evidence type="ECO:0000313" key="2">
    <source>
        <dbReference type="EMBL" id="PAA79404.1"/>
    </source>
</evidence>
<name>A0A267G1T2_9PLAT</name>
<dbReference type="STRING" id="282301.A0A267G1T2"/>
<dbReference type="Pfam" id="PF00651">
    <property type="entry name" value="BTB"/>
    <property type="match status" value="1"/>
</dbReference>
<proteinExistence type="predicted"/>
<reference evidence="2 3" key="1">
    <citation type="submission" date="2017-06" db="EMBL/GenBank/DDBJ databases">
        <title>A platform for efficient transgenesis in Macrostomum lignano, a flatworm model organism for stem cell research.</title>
        <authorList>
            <person name="Berezikov E."/>
        </authorList>
    </citation>
    <scope>NUCLEOTIDE SEQUENCE [LARGE SCALE GENOMIC DNA]</scope>
    <source>
        <strain evidence="2">DV1</strain>
        <tissue evidence="2">Whole organism</tissue>
    </source>
</reference>
<dbReference type="Gene3D" id="1.25.40.420">
    <property type="match status" value="1"/>
</dbReference>
<dbReference type="SUPFAM" id="SSF54695">
    <property type="entry name" value="POZ domain"/>
    <property type="match status" value="1"/>
</dbReference>
<dbReference type="Gene3D" id="3.30.710.10">
    <property type="entry name" value="Potassium Channel Kv1.1, Chain A"/>
    <property type="match status" value="1"/>
</dbReference>
<dbReference type="SMART" id="SM00225">
    <property type="entry name" value="BTB"/>
    <property type="match status" value="1"/>
</dbReference>
<dbReference type="OrthoDB" id="6418787at2759"/>
<dbReference type="PANTHER" id="PTHR45774:SF3">
    <property type="entry name" value="BTB (POZ) DOMAIN-CONTAINING 2B-RELATED"/>
    <property type="match status" value="1"/>
</dbReference>
<organism evidence="2 3">
    <name type="scientific">Macrostomum lignano</name>
    <dbReference type="NCBI Taxonomy" id="282301"/>
    <lineage>
        <taxon>Eukaryota</taxon>
        <taxon>Metazoa</taxon>
        <taxon>Spiralia</taxon>
        <taxon>Lophotrochozoa</taxon>
        <taxon>Platyhelminthes</taxon>
        <taxon>Rhabditophora</taxon>
        <taxon>Macrostomorpha</taxon>
        <taxon>Macrostomida</taxon>
        <taxon>Macrostomidae</taxon>
        <taxon>Macrostomum</taxon>
    </lineage>
</organism>
<gene>
    <name evidence="2" type="ORF">BOX15_Mlig004452g1</name>
</gene>
<comment type="caution">
    <text evidence="2">The sequence shown here is derived from an EMBL/GenBank/DDBJ whole genome shotgun (WGS) entry which is preliminary data.</text>
</comment>
<dbReference type="InterPro" id="IPR011333">
    <property type="entry name" value="SKP1/BTB/POZ_sf"/>
</dbReference>
<evidence type="ECO:0000313" key="3">
    <source>
        <dbReference type="Proteomes" id="UP000215902"/>
    </source>
</evidence>
<keyword evidence="3" id="KW-1185">Reference proteome</keyword>
<dbReference type="PANTHER" id="PTHR45774">
    <property type="entry name" value="BTB/POZ DOMAIN-CONTAINING"/>
    <property type="match status" value="1"/>
</dbReference>
<dbReference type="EMBL" id="NIVC01000636">
    <property type="protein sequence ID" value="PAA79404.1"/>
    <property type="molecule type" value="Genomic_DNA"/>
</dbReference>
<evidence type="ECO:0000259" key="1">
    <source>
        <dbReference type="PROSITE" id="PS50097"/>
    </source>
</evidence>
<protein>
    <recommendedName>
        <fullName evidence="1">BTB domain-containing protein</fullName>
    </recommendedName>
</protein>
<feature type="domain" description="BTB" evidence="1">
    <location>
        <begin position="32"/>
        <end position="100"/>
    </location>
</feature>
<dbReference type="SMART" id="SM00875">
    <property type="entry name" value="BACK"/>
    <property type="match status" value="1"/>
</dbReference>
<feature type="non-terminal residue" evidence="2">
    <location>
        <position position="1"/>
    </location>
</feature>
<sequence length="462" mass="51720">LVSKHARWLAAVMPTSPLNQRLLVSLRQQDFADVRFLVSDKRQEFAAHRVILAAASPVFAAMFRSDLSANQDSFELKDIGTEAFQNLLDYAYSDSVSGINESCVFETLYAAKKYLLQGLVEACSRFLVGSISSDNLPDILQNCLYLDAQDVVRECLDRASRCWDLLAPRLPQCSAEAVVELLSSDYLPCTEAEVLSCLIDWVDAECLRQGLQSKQPAARLQALEASGSRAELLTCVRFSYMTRRQLTDLAAPSGLLSDQQLLEAFTRRAQRDDSCREWPRRINPDSLKVEPVTIYDSTSLWRPEQPVPRAVPLSGCIEFRSLRRLVLCGCEIFRPLCPPAQPPFVSISVTACDDVEDLPLPKFVCTEASYKPEQLVPYYTINLPKPVLLRPGRWYRLQLGSSGYLPKHLADSPLTEPGNKAVRLQLRQPVCQPYASFLCALLCHTWPMPDESASGNPQSRVL</sequence>
<dbReference type="InterPro" id="IPR011705">
    <property type="entry name" value="BACK"/>
</dbReference>
<accession>A0A267G1T2</accession>
<dbReference type="InterPro" id="IPR000210">
    <property type="entry name" value="BTB/POZ_dom"/>
</dbReference>
<dbReference type="PROSITE" id="PS50097">
    <property type="entry name" value="BTB"/>
    <property type="match status" value="1"/>
</dbReference>